<dbReference type="SUPFAM" id="SSF51316">
    <property type="entry name" value="Mss4-like"/>
    <property type="match status" value="1"/>
</dbReference>
<proteinExistence type="inferred from homology"/>
<dbReference type="InterPro" id="IPR011057">
    <property type="entry name" value="Mss4-like_sf"/>
</dbReference>
<keyword evidence="3" id="KW-0862">Zinc</keyword>
<evidence type="ECO:0000256" key="3">
    <source>
        <dbReference type="ARBA" id="ARBA00022833"/>
    </source>
</evidence>
<sequence>MIVLTGECFCGAVKYKIEGDLNAMYYCHCSQCRKLTGSSFATNGSVDASLFTVTRGQTHLDKVPWAEHFRHHCKKCHSWVYGESESYPGLIFIPCGTLNEAPNRPVDHHVCVASKAQWVTINDDLPQYEGQQPTQSLAGD</sequence>
<organism evidence="6 7">
    <name type="scientific">Candidatus Litorirhabdus singularis</name>
    <dbReference type="NCBI Taxonomy" id="2518993"/>
    <lineage>
        <taxon>Bacteria</taxon>
        <taxon>Pseudomonadati</taxon>
        <taxon>Pseudomonadota</taxon>
        <taxon>Gammaproteobacteria</taxon>
        <taxon>Cellvibrionales</taxon>
        <taxon>Halieaceae</taxon>
        <taxon>Candidatus Litorirhabdus</taxon>
    </lineage>
</organism>
<dbReference type="PANTHER" id="PTHR33337:SF40">
    <property type="entry name" value="CENP-V_GFA DOMAIN-CONTAINING PROTEIN-RELATED"/>
    <property type="match status" value="1"/>
</dbReference>
<protein>
    <submittedName>
        <fullName evidence="6">GFA family protein</fullName>
    </submittedName>
</protein>
<evidence type="ECO:0000313" key="6">
    <source>
        <dbReference type="EMBL" id="MCX2983147.1"/>
    </source>
</evidence>
<name>A0ABT3TP96_9GAMM</name>
<evidence type="ECO:0000256" key="4">
    <source>
        <dbReference type="ARBA" id="ARBA00023239"/>
    </source>
</evidence>
<reference evidence="6" key="1">
    <citation type="submission" date="2019-02" db="EMBL/GenBank/DDBJ databases">
        <authorList>
            <person name="Li S.-H."/>
        </authorList>
    </citation>
    <scope>NUCLEOTIDE SEQUENCE</scope>
    <source>
        <strain evidence="6">IMCC14734</strain>
    </source>
</reference>
<evidence type="ECO:0000259" key="5">
    <source>
        <dbReference type="PROSITE" id="PS51891"/>
    </source>
</evidence>
<dbReference type="InterPro" id="IPR006913">
    <property type="entry name" value="CENP-V/GFA"/>
</dbReference>
<dbReference type="EMBL" id="SHNN01000005">
    <property type="protein sequence ID" value="MCX2983147.1"/>
    <property type="molecule type" value="Genomic_DNA"/>
</dbReference>
<dbReference type="Gene3D" id="3.90.1590.10">
    <property type="entry name" value="glutathione-dependent formaldehyde- activating enzyme (gfa)"/>
    <property type="match status" value="1"/>
</dbReference>
<keyword evidence="7" id="KW-1185">Reference proteome</keyword>
<dbReference type="PANTHER" id="PTHR33337">
    <property type="entry name" value="GFA DOMAIN-CONTAINING PROTEIN"/>
    <property type="match status" value="1"/>
</dbReference>
<evidence type="ECO:0000256" key="1">
    <source>
        <dbReference type="ARBA" id="ARBA00005495"/>
    </source>
</evidence>
<evidence type="ECO:0000313" key="7">
    <source>
        <dbReference type="Proteomes" id="UP001143362"/>
    </source>
</evidence>
<keyword evidence="2" id="KW-0479">Metal-binding</keyword>
<evidence type="ECO:0000256" key="2">
    <source>
        <dbReference type="ARBA" id="ARBA00022723"/>
    </source>
</evidence>
<accession>A0ABT3TP96</accession>
<dbReference type="PROSITE" id="PS51891">
    <property type="entry name" value="CENP_V_GFA"/>
    <property type="match status" value="1"/>
</dbReference>
<comment type="caution">
    <text evidence="6">The sequence shown here is derived from an EMBL/GenBank/DDBJ whole genome shotgun (WGS) entry which is preliminary data.</text>
</comment>
<dbReference type="Proteomes" id="UP001143362">
    <property type="component" value="Unassembled WGS sequence"/>
</dbReference>
<gene>
    <name evidence="6" type="ORF">EYC98_19980</name>
</gene>
<keyword evidence="4" id="KW-0456">Lyase</keyword>
<comment type="similarity">
    <text evidence="1">Belongs to the Gfa family.</text>
</comment>
<dbReference type="Pfam" id="PF04828">
    <property type="entry name" value="GFA"/>
    <property type="match status" value="1"/>
</dbReference>
<feature type="domain" description="CENP-V/GFA" evidence="5">
    <location>
        <begin position="4"/>
        <end position="129"/>
    </location>
</feature>